<name>A0AAD7E9P3_9AGAR</name>
<reference evidence="1" key="1">
    <citation type="submission" date="2023-03" db="EMBL/GenBank/DDBJ databases">
        <title>Massive genome expansion in bonnet fungi (Mycena s.s.) driven by repeated elements and novel gene families across ecological guilds.</title>
        <authorList>
            <consortium name="Lawrence Berkeley National Laboratory"/>
            <person name="Harder C.B."/>
            <person name="Miyauchi S."/>
            <person name="Viragh M."/>
            <person name="Kuo A."/>
            <person name="Thoen E."/>
            <person name="Andreopoulos B."/>
            <person name="Lu D."/>
            <person name="Skrede I."/>
            <person name="Drula E."/>
            <person name="Henrissat B."/>
            <person name="Morin E."/>
            <person name="Kohler A."/>
            <person name="Barry K."/>
            <person name="LaButti K."/>
            <person name="Morin E."/>
            <person name="Salamov A."/>
            <person name="Lipzen A."/>
            <person name="Mereny Z."/>
            <person name="Hegedus B."/>
            <person name="Baldrian P."/>
            <person name="Stursova M."/>
            <person name="Weitz H."/>
            <person name="Taylor A."/>
            <person name="Grigoriev I.V."/>
            <person name="Nagy L.G."/>
            <person name="Martin F."/>
            <person name="Kauserud H."/>
        </authorList>
    </citation>
    <scope>NUCLEOTIDE SEQUENCE</scope>
    <source>
        <strain evidence="1">CBHHK002</strain>
    </source>
</reference>
<sequence>MMSTFEFLTSAAFDTIWLASPPPPFPTSSFVGAACTFFGRYCSGSSHTEFQSPVFDGAKSPILDHEAIEFSRASVMHLPPVFPLDCDQSLRRSNLNCYETCYDRKATSSRGQAMTGAGLGLGLSVPYGYALSVGTERNDLVEGWTSPTPNTIPEPKKGLLDGLLSFFDAIYDIFPASPSPPPPQSLTGILPHVFTDSALSPIMFWHPAPLTPESDWPRHLIPQGTPIYQRSSPILPAASGVRARHRPSPRRPRPCSSVIDLKSPVFEYERSAGTTPYDRHGWDPIESFNASRRRGPSKPARSAKPAEPLEVVVELAPAAIECPDCDTVKCVCYSPMSVAEADAPRLQLPWLRGPVLSAPYTRLPPSPALPSVIARSPRAENHHCQVNRYQSERVRRSLMRLSFGEPWAAGDVPLVRTPEEERERRRELLVREERVVERRRWWVSEDVNIAGQWTLAMKDKGVPYLYRRKKL</sequence>
<keyword evidence="2" id="KW-1185">Reference proteome</keyword>
<accession>A0AAD7E9P3</accession>
<dbReference type="AlphaFoldDB" id="A0AAD7E9P3"/>
<dbReference type="EMBL" id="JARIHO010000104">
    <property type="protein sequence ID" value="KAJ7303671.1"/>
    <property type="molecule type" value="Genomic_DNA"/>
</dbReference>
<dbReference type="Proteomes" id="UP001218218">
    <property type="component" value="Unassembled WGS sequence"/>
</dbReference>
<evidence type="ECO:0000313" key="1">
    <source>
        <dbReference type="EMBL" id="KAJ7303671.1"/>
    </source>
</evidence>
<gene>
    <name evidence="1" type="ORF">DFH08DRAFT_986296</name>
</gene>
<protein>
    <submittedName>
        <fullName evidence="1">Uncharacterized protein</fullName>
    </submittedName>
</protein>
<evidence type="ECO:0000313" key="2">
    <source>
        <dbReference type="Proteomes" id="UP001218218"/>
    </source>
</evidence>
<comment type="caution">
    <text evidence="1">The sequence shown here is derived from an EMBL/GenBank/DDBJ whole genome shotgun (WGS) entry which is preliminary data.</text>
</comment>
<proteinExistence type="predicted"/>
<organism evidence="1 2">
    <name type="scientific">Mycena albidolilacea</name>
    <dbReference type="NCBI Taxonomy" id="1033008"/>
    <lineage>
        <taxon>Eukaryota</taxon>
        <taxon>Fungi</taxon>
        <taxon>Dikarya</taxon>
        <taxon>Basidiomycota</taxon>
        <taxon>Agaricomycotina</taxon>
        <taxon>Agaricomycetes</taxon>
        <taxon>Agaricomycetidae</taxon>
        <taxon>Agaricales</taxon>
        <taxon>Marasmiineae</taxon>
        <taxon>Mycenaceae</taxon>
        <taxon>Mycena</taxon>
    </lineage>
</organism>